<organism evidence="3 4">
    <name type="scientific">Thiohalorhabdus methylotrophus</name>
    <dbReference type="NCBI Taxonomy" id="3242694"/>
    <lineage>
        <taxon>Bacteria</taxon>
        <taxon>Pseudomonadati</taxon>
        <taxon>Pseudomonadota</taxon>
        <taxon>Gammaproteobacteria</taxon>
        <taxon>Thiohalorhabdales</taxon>
        <taxon>Thiohalorhabdaceae</taxon>
        <taxon>Thiohalorhabdus</taxon>
    </lineage>
</organism>
<evidence type="ECO:0000313" key="3">
    <source>
        <dbReference type="EMBL" id="MFA9461156.1"/>
    </source>
</evidence>
<comment type="caution">
    <text evidence="3">The sequence shown here is derived from an EMBL/GenBank/DDBJ whole genome shotgun (WGS) entry which is preliminary data.</text>
</comment>
<dbReference type="EMBL" id="JBGUAW010000006">
    <property type="protein sequence ID" value="MFA9461156.1"/>
    <property type="molecule type" value="Genomic_DNA"/>
</dbReference>
<evidence type="ECO:0000313" key="4">
    <source>
        <dbReference type="Proteomes" id="UP001575181"/>
    </source>
</evidence>
<evidence type="ECO:0000256" key="1">
    <source>
        <dbReference type="PROSITE-ProRule" id="PRU00169"/>
    </source>
</evidence>
<keyword evidence="4" id="KW-1185">Reference proteome</keyword>
<dbReference type="PROSITE" id="PS50110">
    <property type="entry name" value="RESPONSE_REGULATORY"/>
    <property type="match status" value="1"/>
</dbReference>
<accession>A0ABV4TX57</accession>
<dbReference type="InterPro" id="IPR001789">
    <property type="entry name" value="Sig_transdc_resp-reg_receiver"/>
</dbReference>
<comment type="caution">
    <text evidence="1">Lacks conserved residue(s) required for the propagation of feature annotation.</text>
</comment>
<dbReference type="InterPro" id="IPR011006">
    <property type="entry name" value="CheY-like_superfamily"/>
</dbReference>
<dbReference type="RefSeq" id="WP_373655942.1">
    <property type="nucleotide sequence ID" value="NZ_JBGUAW010000006.1"/>
</dbReference>
<proteinExistence type="predicted"/>
<dbReference type="SUPFAM" id="SSF52172">
    <property type="entry name" value="CheY-like"/>
    <property type="match status" value="1"/>
</dbReference>
<feature type="domain" description="Response regulatory" evidence="2">
    <location>
        <begin position="134"/>
        <end position="248"/>
    </location>
</feature>
<reference evidence="3 4" key="1">
    <citation type="submission" date="2024-08" db="EMBL/GenBank/DDBJ databases">
        <title>Whole-genome sequencing of halo(alkali)philic microorganisms from hypersaline lakes.</title>
        <authorList>
            <person name="Sorokin D.Y."/>
            <person name="Merkel A.Y."/>
            <person name="Messina E."/>
            <person name="Yakimov M."/>
        </authorList>
    </citation>
    <scope>NUCLEOTIDE SEQUENCE [LARGE SCALE GENOMIC DNA]</scope>
    <source>
        <strain evidence="3 4">Cl-TMA</strain>
    </source>
</reference>
<evidence type="ECO:0000259" key="2">
    <source>
        <dbReference type="PROSITE" id="PS50110"/>
    </source>
</evidence>
<dbReference type="Proteomes" id="UP001575181">
    <property type="component" value="Unassembled WGS sequence"/>
</dbReference>
<gene>
    <name evidence="3" type="ORF">ACERLL_10000</name>
</gene>
<name>A0ABV4TX57_9GAMM</name>
<sequence>MTRNGHITDTELLDVFAGEHPEAGGLDAETVEGALRDLIETLWAEPDPDTSPMEQLNEELSDLTEFLESEETMRLVGAMQEVLGGYAAGSLAWTEAVSSHMKEGAEAIAEELNPDPPREKLESTIQGAGDRDPVVLFVAEDTNRRQELEEAISRNAKGAPVFLDADSFEQARDGSPQLILTHAPLPGSGTGDSFLSEFREGDLWTPVLVFSEHTDAHSRRRMIASGANRVLSPTCSGSQLNRALDGLLD</sequence>
<protein>
    <recommendedName>
        <fullName evidence="2">Response regulatory domain-containing protein</fullName>
    </recommendedName>
</protein>
<dbReference type="Gene3D" id="3.40.50.2300">
    <property type="match status" value="1"/>
</dbReference>